<proteinExistence type="predicted"/>
<keyword evidence="2" id="KW-1185">Reference proteome</keyword>
<dbReference type="Proteomes" id="UP000789366">
    <property type="component" value="Unassembled WGS sequence"/>
</dbReference>
<protein>
    <submittedName>
        <fullName evidence="1">15919_t:CDS:1</fullName>
    </submittedName>
</protein>
<evidence type="ECO:0000313" key="2">
    <source>
        <dbReference type="Proteomes" id="UP000789366"/>
    </source>
</evidence>
<evidence type="ECO:0000313" key="1">
    <source>
        <dbReference type="EMBL" id="CAG8690151.1"/>
    </source>
</evidence>
<feature type="non-terminal residue" evidence="1">
    <location>
        <position position="1"/>
    </location>
</feature>
<accession>A0ACA9P3C3</accession>
<sequence>HTAMSQANQITSQASGYQIDTNKSSSAEKSAQKNYRLILPRAPFQQLNR</sequence>
<name>A0ACA9P3C3_9GLOM</name>
<comment type="caution">
    <text evidence="1">The sequence shown here is derived from an EMBL/GenBank/DDBJ whole genome shotgun (WGS) entry which is preliminary data.</text>
</comment>
<reference evidence="1" key="1">
    <citation type="submission" date="2021-06" db="EMBL/GenBank/DDBJ databases">
        <authorList>
            <person name="Kallberg Y."/>
            <person name="Tangrot J."/>
            <person name="Rosling A."/>
        </authorList>
    </citation>
    <scope>NUCLEOTIDE SEQUENCE</scope>
    <source>
        <strain evidence="1">28 12/20/2015</strain>
    </source>
</reference>
<gene>
    <name evidence="1" type="ORF">SPELUC_LOCUS10706</name>
</gene>
<organism evidence="1 2">
    <name type="scientific">Cetraspora pellucida</name>
    <dbReference type="NCBI Taxonomy" id="1433469"/>
    <lineage>
        <taxon>Eukaryota</taxon>
        <taxon>Fungi</taxon>
        <taxon>Fungi incertae sedis</taxon>
        <taxon>Mucoromycota</taxon>
        <taxon>Glomeromycotina</taxon>
        <taxon>Glomeromycetes</taxon>
        <taxon>Diversisporales</taxon>
        <taxon>Gigasporaceae</taxon>
        <taxon>Cetraspora</taxon>
    </lineage>
</organism>
<dbReference type="EMBL" id="CAJVPW010020659">
    <property type="protein sequence ID" value="CAG8690151.1"/>
    <property type="molecule type" value="Genomic_DNA"/>
</dbReference>